<protein>
    <submittedName>
        <fullName evidence="18">Uncharacterized protein</fullName>
    </submittedName>
</protein>
<dbReference type="GO" id="GO:0005524">
    <property type="term" value="F:ATP binding"/>
    <property type="evidence" value="ECO:0007669"/>
    <property type="project" value="UniProtKB-KW"/>
</dbReference>
<evidence type="ECO:0000256" key="1">
    <source>
        <dbReference type="ARBA" id="ARBA00004141"/>
    </source>
</evidence>
<dbReference type="GO" id="GO:0015421">
    <property type="term" value="F:ABC-type oligopeptide transporter activity"/>
    <property type="evidence" value="ECO:0007669"/>
    <property type="project" value="TreeGrafter"/>
</dbReference>
<evidence type="ECO:0000313" key="16">
    <source>
        <dbReference type="EMBL" id="CAF0842569.1"/>
    </source>
</evidence>
<feature type="domain" description="ABC transmembrane type-1" evidence="15">
    <location>
        <begin position="513"/>
        <end position="736"/>
    </location>
</feature>
<dbReference type="GO" id="GO:0090374">
    <property type="term" value="P:oligopeptide export from mitochondrion"/>
    <property type="evidence" value="ECO:0007669"/>
    <property type="project" value="TreeGrafter"/>
</dbReference>
<dbReference type="OrthoDB" id="6500128at2759"/>
<keyword evidence="9 13" id="KW-1133">Transmembrane helix</keyword>
<dbReference type="CDD" id="cd03249">
    <property type="entry name" value="ABC_MTABC3_MDL1_MDL2"/>
    <property type="match status" value="1"/>
</dbReference>
<gene>
    <name evidence="16" type="ORF">BJG266_LOCUS7394</name>
    <name evidence="17" type="ORF">QVE165_LOCUS24094</name>
    <name evidence="18" type="ORF">QVE165_LOCUS24168</name>
</gene>
<reference evidence="18" key="1">
    <citation type="submission" date="2021-02" db="EMBL/GenBank/DDBJ databases">
        <authorList>
            <person name="Nowell W R."/>
        </authorList>
    </citation>
    <scope>NUCLEOTIDE SEQUENCE</scope>
</reference>
<feature type="transmembrane region" description="Helical" evidence="13">
    <location>
        <begin position="553"/>
        <end position="577"/>
    </location>
</feature>
<feature type="transmembrane region" description="Helical" evidence="13">
    <location>
        <begin position="52"/>
        <end position="71"/>
    </location>
</feature>
<evidence type="ECO:0000259" key="15">
    <source>
        <dbReference type="PROSITE" id="PS50929"/>
    </source>
</evidence>
<evidence type="ECO:0000256" key="6">
    <source>
        <dbReference type="ARBA" id="ARBA00022741"/>
    </source>
</evidence>
<dbReference type="InterPro" id="IPR003439">
    <property type="entry name" value="ABC_transporter-like_ATP-bd"/>
</dbReference>
<dbReference type="PROSITE" id="PS50929">
    <property type="entry name" value="ABC_TM1F"/>
    <property type="match status" value="2"/>
</dbReference>
<dbReference type="InterPro" id="IPR003593">
    <property type="entry name" value="AAA+_ATPase"/>
</dbReference>
<feature type="domain" description="ABC transmembrane type-1" evidence="15">
    <location>
        <begin position="1"/>
        <end position="193"/>
    </location>
</feature>
<dbReference type="InterPro" id="IPR027417">
    <property type="entry name" value="P-loop_NTPase"/>
</dbReference>
<dbReference type="InterPro" id="IPR039421">
    <property type="entry name" value="Type_1_exporter"/>
</dbReference>
<evidence type="ECO:0000313" key="18">
    <source>
        <dbReference type="EMBL" id="CAF1171906.1"/>
    </source>
</evidence>
<keyword evidence="6" id="KW-0547">Nucleotide-binding</keyword>
<feature type="transmembrane region" description="Helical" evidence="13">
    <location>
        <begin position="633"/>
        <end position="653"/>
    </location>
</feature>
<comment type="similarity">
    <text evidence="2">Belongs to the ABC transporter superfamily. ABCB family. Multidrug resistance exporter (TC 3.A.1.201) subfamily.</text>
</comment>
<keyword evidence="4 13" id="KW-0812">Transmembrane</keyword>
<dbReference type="GO" id="GO:0016887">
    <property type="term" value="F:ATP hydrolysis activity"/>
    <property type="evidence" value="ECO:0007669"/>
    <property type="project" value="InterPro"/>
</dbReference>
<dbReference type="FunFam" id="3.40.50.300:FF:000479">
    <property type="entry name" value="Multidrug resistance protein 1A"/>
    <property type="match status" value="2"/>
</dbReference>
<dbReference type="SUPFAM" id="SSF52540">
    <property type="entry name" value="P-loop containing nucleoside triphosphate hydrolases"/>
    <property type="match status" value="2"/>
</dbReference>
<keyword evidence="10 13" id="KW-0472">Membrane</keyword>
<dbReference type="Proteomes" id="UP000663832">
    <property type="component" value="Unassembled WGS sequence"/>
</dbReference>
<feature type="compositionally biased region" description="Basic and acidic residues" evidence="12">
    <location>
        <begin position="456"/>
        <end position="465"/>
    </location>
</feature>
<sequence>MNKTGQLSIRLTDDINKIHDGIGDKLALAIRFIASFVSGFTLSFSIGWKLTLVILLISPVVFISTAIMSKLTTSLTSMELKAYGKAGAVAEEVLSSIRIVLSYNGQEREKKRYKQYLNEAKERGIRKSAANGLSMGVSWFIVYCSNALGYWYGSELIQYGEYDIGKVMIVFITILVSVFDLRQASPHLQALDQARSAASFVWNIIDEPSTIDNNLDEGIKKSNLIGNIKLLNFTFSYPSRSNIEILKIISLNVKQGETVALVGSSGSGKSTCIELLQRFYDLNSGSILIDDNVINKYNLKWLRQNLGVVSQEPILFQRTIRENIVLGFDKATDEEIYQAAKMANVHEFIMNVPQQYNTLIGERGATLSGGQKQRIAIARALIGDPKILLLDEATSALDNESEIIVQDALDRASQGRATIVMQKGEIIEEGNHELLMNNQSVYYNLIRKQNLHNTQDKRNSIPKKENKQRKMSNVSLQSLKNNQNKELEEIIEKKKVRRNVSLQLLRMNKPEWIFILFGCICNGVIQLTMGIVLSKLTAVFQECDKDLKNRKILLYNLIFIGFGIIRFIATFIQNFFFGCSGEALTKRLRIKTFEALLRQDISYFDDPNNNTGALCTRLSTEASAVQGATGIRFGMLLQSFCSLVGSLVIGFIFSWQLTLLIMAFIPLMIAGGFLQSRLMTGFASKDKKALENAGKIAVETIQNIRTVVQLTKEDYFYEEYSKVLEIPYRVMYSVMFSAQSVGQTVSLTPDYNKAIDAGEKILDLLDRKSLIDNTSNNGEQIENFNGELEFNGIDLTYPTRPESKVLKGFNLKIKSGQRIALVGTLGCGKSTIIQLIERFYDINEGQLLIDSKDIRNLNLQWYRSQIGIVFQEPILFNMSIRENISYGDNNRDTIPIDEIIQAAEKANIHQFIEQLPQGYETNCGAKGTQLSGGEKQRIAIARALLRNPKILLLDEATSALDSENEKIVQDALDQAQMNRTSITIAHRLSTIQNSDVICVLHNGKIVESGNHQELLQLKGRYYRLTLQKLE</sequence>
<evidence type="ECO:0000256" key="4">
    <source>
        <dbReference type="ARBA" id="ARBA00022692"/>
    </source>
</evidence>
<keyword evidence="5" id="KW-0677">Repeat</keyword>
<dbReference type="InterPro" id="IPR036640">
    <property type="entry name" value="ABC1_TM_sf"/>
</dbReference>
<evidence type="ECO:0000256" key="5">
    <source>
        <dbReference type="ARBA" id="ARBA00022737"/>
    </source>
</evidence>
<keyword evidence="19" id="KW-1185">Reference proteome</keyword>
<feature type="transmembrane region" description="Helical" evidence="13">
    <location>
        <begin position="133"/>
        <end position="152"/>
    </location>
</feature>
<evidence type="ECO:0000256" key="3">
    <source>
        <dbReference type="ARBA" id="ARBA00022448"/>
    </source>
</evidence>
<dbReference type="SMART" id="SM00382">
    <property type="entry name" value="AAA"/>
    <property type="match status" value="2"/>
</dbReference>
<feature type="region of interest" description="Disordered" evidence="12">
    <location>
        <begin position="456"/>
        <end position="475"/>
    </location>
</feature>
<dbReference type="Gene3D" id="3.40.50.300">
    <property type="entry name" value="P-loop containing nucleotide triphosphate hydrolases"/>
    <property type="match status" value="2"/>
</dbReference>
<keyword evidence="7" id="KW-0067">ATP-binding</keyword>
<dbReference type="Pfam" id="PF00664">
    <property type="entry name" value="ABC_membrane"/>
    <property type="match status" value="2"/>
</dbReference>
<dbReference type="GO" id="GO:0005743">
    <property type="term" value="C:mitochondrial inner membrane"/>
    <property type="evidence" value="ECO:0007669"/>
    <property type="project" value="TreeGrafter"/>
</dbReference>
<keyword evidence="8" id="KW-1278">Translocase</keyword>
<feature type="transmembrane region" description="Helical" evidence="13">
    <location>
        <begin position="26"/>
        <end position="46"/>
    </location>
</feature>
<name>A0A814UAT0_9BILA</name>
<evidence type="ECO:0000313" key="17">
    <source>
        <dbReference type="EMBL" id="CAF1170554.1"/>
    </source>
</evidence>
<organism evidence="18 19">
    <name type="scientific">Adineta steineri</name>
    <dbReference type="NCBI Taxonomy" id="433720"/>
    <lineage>
        <taxon>Eukaryota</taxon>
        <taxon>Metazoa</taxon>
        <taxon>Spiralia</taxon>
        <taxon>Gnathifera</taxon>
        <taxon>Rotifera</taxon>
        <taxon>Eurotatoria</taxon>
        <taxon>Bdelloidea</taxon>
        <taxon>Adinetida</taxon>
        <taxon>Adinetidae</taxon>
        <taxon>Adineta</taxon>
    </lineage>
</organism>
<keyword evidence="3" id="KW-0813">Transport</keyword>
<dbReference type="Pfam" id="PF00005">
    <property type="entry name" value="ABC_tran"/>
    <property type="match status" value="2"/>
</dbReference>
<dbReference type="PROSITE" id="PS50893">
    <property type="entry name" value="ABC_TRANSPORTER_2"/>
    <property type="match status" value="2"/>
</dbReference>
<dbReference type="EMBL" id="CAJNOI010000022">
    <property type="protein sequence ID" value="CAF0842569.1"/>
    <property type="molecule type" value="Genomic_DNA"/>
</dbReference>
<comment type="caution">
    <text evidence="18">The sequence shown here is derived from an EMBL/GenBank/DDBJ whole genome shotgun (WGS) entry which is preliminary data.</text>
</comment>
<dbReference type="PANTHER" id="PTHR43394">
    <property type="entry name" value="ATP-DEPENDENT PERMEASE MDL1, MITOCHONDRIAL"/>
    <property type="match status" value="1"/>
</dbReference>
<dbReference type="InterPro" id="IPR011527">
    <property type="entry name" value="ABC1_TM_dom"/>
</dbReference>
<dbReference type="CDD" id="cd18578">
    <property type="entry name" value="ABC_6TM_Pgp_ABCB1_D2_like"/>
    <property type="match status" value="1"/>
</dbReference>
<evidence type="ECO:0000256" key="11">
    <source>
        <dbReference type="ARBA" id="ARBA00023180"/>
    </source>
</evidence>
<dbReference type="InterPro" id="IPR017871">
    <property type="entry name" value="ABC_transporter-like_CS"/>
</dbReference>
<proteinExistence type="inferred from homology"/>
<dbReference type="PANTHER" id="PTHR43394:SF27">
    <property type="entry name" value="ATP-DEPENDENT TRANSLOCASE ABCB1-LIKE"/>
    <property type="match status" value="1"/>
</dbReference>
<evidence type="ECO:0000256" key="8">
    <source>
        <dbReference type="ARBA" id="ARBA00022967"/>
    </source>
</evidence>
<evidence type="ECO:0000313" key="19">
    <source>
        <dbReference type="Proteomes" id="UP000663832"/>
    </source>
</evidence>
<evidence type="ECO:0000256" key="13">
    <source>
        <dbReference type="SAM" id="Phobius"/>
    </source>
</evidence>
<evidence type="ECO:0000256" key="12">
    <source>
        <dbReference type="SAM" id="MobiDB-lite"/>
    </source>
</evidence>
<evidence type="ECO:0000259" key="14">
    <source>
        <dbReference type="PROSITE" id="PS50893"/>
    </source>
</evidence>
<dbReference type="Proteomes" id="UP000663877">
    <property type="component" value="Unassembled WGS sequence"/>
</dbReference>
<evidence type="ECO:0000256" key="2">
    <source>
        <dbReference type="ARBA" id="ARBA00007577"/>
    </source>
</evidence>
<feature type="transmembrane region" description="Helical" evidence="13">
    <location>
        <begin position="512"/>
        <end position="533"/>
    </location>
</feature>
<dbReference type="CDD" id="cd18577">
    <property type="entry name" value="ABC_6TM_Pgp_ABCB1_D1_like"/>
    <property type="match status" value="1"/>
</dbReference>
<evidence type="ECO:0000256" key="10">
    <source>
        <dbReference type="ARBA" id="ARBA00023136"/>
    </source>
</evidence>
<evidence type="ECO:0000256" key="7">
    <source>
        <dbReference type="ARBA" id="ARBA00022840"/>
    </source>
</evidence>
<dbReference type="EMBL" id="CAJNOM010000168">
    <property type="protein sequence ID" value="CAF1171906.1"/>
    <property type="molecule type" value="Genomic_DNA"/>
</dbReference>
<feature type="domain" description="ABC transporter" evidence="14">
    <location>
        <begin position="790"/>
        <end position="1027"/>
    </location>
</feature>
<feature type="transmembrane region" description="Helical" evidence="13">
    <location>
        <begin position="659"/>
        <end position="678"/>
    </location>
</feature>
<comment type="subcellular location">
    <subcellularLocation>
        <location evidence="1">Membrane</location>
        <topology evidence="1">Multi-pass membrane protein</topology>
    </subcellularLocation>
</comment>
<evidence type="ECO:0000256" key="9">
    <source>
        <dbReference type="ARBA" id="ARBA00022989"/>
    </source>
</evidence>
<dbReference type="PROSITE" id="PS00211">
    <property type="entry name" value="ABC_TRANSPORTER_1"/>
    <property type="match status" value="2"/>
</dbReference>
<dbReference type="EMBL" id="CAJNOM010000167">
    <property type="protein sequence ID" value="CAF1170554.1"/>
    <property type="molecule type" value="Genomic_DNA"/>
</dbReference>
<keyword evidence="11" id="KW-0325">Glycoprotein</keyword>
<dbReference type="AlphaFoldDB" id="A0A814UAT0"/>
<accession>A0A814UAT0</accession>
<dbReference type="SUPFAM" id="SSF90123">
    <property type="entry name" value="ABC transporter transmembrane region"/>
    <property type="match status" value="2"/>
</dbReference>
<feature type="domain" description="ABC transporter" evidence="14">
    <location>
        <begin position="228"/>
        <end position="463"/>
    </location>
</feature>
<dbReference type="Gene3D" id="1.20.1560.10">
    <property type="entry name" value="ABC transporter type 1, transmembrane domain"/>
    <property type="match status" value="2"/>
</dbReference>